<organism evidence="2 3">
    <name type="scientific">Evansella alkalicola</name>
    <dbReference type="NCBI Taxonomy" id="745819"/>
    <lineage>
        <taxon>Bacteria</taxon>
        <taxon>Bacillati</taxon>
        <taxon>Bacillota</taxon>
        <taxon>Bacilli</taxon>
        <taxon>Bacillales</taxon>
        <taxon>Bacillaceae</taxon>
        <taxon>Evansella</taxon>
    </lineage>
</organism>
<accession>A0ABS6JVI5</accession>
<protein>
    <submittedName>
        <fullName evidence="2">Uncharacterized protein</fullName>
    </submittedName>
</protein>
<feature type="transmembrane region" description="Helical" evidence="1">
    <location>
        <begin position="124"/>
        <end position="142"/>
    </location>
</feature>
<feature type="transmembrane region" description="Helical" evidence="1">
    <location>
        <begin position="189"/>
        <end position="206"/>
    </location>
</feature>
<keyword evidence="1" id="KW-0812">Transmembrane</keyword>
<reference evidence="2 3" key="1">
    <citation type="submission" date="2021-06" db="EMBL/GenBank/DDBJ databases">
        <title>Bacillus sp. RD4P76, an endophyte from a halophyte.</title>
        <authorList>
            <person name="Sun J.-Q."/>
        </authorList>
    </citation>
    <scope>NUCLEOTIDE SEQUENCE [LARGE SCALE GENOMIC DNA]</scope>
    <source>
        <strain evidence="2 3">JCM 17098</strain>
    </source>
</reference>
<dbReference type="RefSeq" id="WP_140354909.1">
    <property type="nucleotide sequence ID" value="NZ_JAHQCR010000054.1"/>
</dbReference>
<feature type="transmembrane region" description="Helical" evidence="1">
    <location>
        <begin position="162"/>
        <end position="180"/>
    </location>
</feature>
<evidence type="ECO:0000313" key="3">
    <source>
        <dbReference type="Proteomes" id="UP000790580"/>
    </source>
</evidence>
<gene>
    <name evidence="2" type="ORF">KS407_14310</name>
</gene>
<keyword evidence="1" id="KW-0472">Membrane</keyword>
<keyword evidence="3" id="KW-1185">Reference proteome</keyword>
<feature type="transmembrane region" description="Helical" evidence="1">
    <location>
        <begin position="212"/>
        <end position="235"/>
    </location>
</feature>
<proteinExistence type="predicted"/>
<dbReference type="Proteomes" id="UP000790580">
    <property type="component" value="Unassembled WGS sequence"/>
</dbReference>
<evidence type="ECO:0000313" key="2">
    <source>
        <dbReference type="EMBL" id="MBU9722606.1"/>
    </source>
</evidence>
<dbReference type="EMBL" id="JAHQCR010000054">
    <property type="protein sequence ID" value="MBU9722606.1"/>
    <property type="molecule type" value="Genomic_DNA"/>
</dbReference>
<sequence>MELMDEGDDMNAIQVGPAIIQQSWIVIGSGLVVGYLLLTFSSPFKGEGGKEIRETIGNSVITFILTFLFGTFIFQIDMVIRDPIAVMSYPSGEQELYLATIFTITYLMYSSIKNKVGPFEYVHGLLYYLLPTSFIFEFWVQRNGREMWDGISVILPWDNHPISLYMLVFSAILLIILLKIESVKVEQKVINILLIWTITLNLTALLDDYPVYFGIPVTQWFYLFLLSIVLGLVVINQIKKKGFYKW</sequence>
<feature type="transmembrane region" description="Helical" evidence="1">
    <location>
        <begin position="56"/>
        <end position="76"/>
    </location>
</feature>
<feature type="transmembrane region" description="Helical" evidence="1">
    <location>
        <begin position="24"/>
        <end position="44"/>
    </location>
</feature>
<keyword evidence="1" id="KW-1133">Transmembrane helix</keyword>
<feature type="transmembrane region" description="Helical" evidence="1">
    <location>
        <begin position="96"/>
        <end position="112"/>
    </location>
</feature>
<comment type="caution">
    <text evidence="2">The sequence shown here is derived from an EMBL/GenBank/DDBJ whole genome shotgun (WGS) entry which is preliminary data.</text>
</comment>
<evidence type="ECO:0000256" key="1">
    <source>
        <dbReference type="SAM" id="Phobius"/>
    </source>
</evidence>
<name>A0ABS6JVI5_9BACI</name>